<dbReference type="Proteomes" id="UP000007468">
    <property type="component" value="Chromosome"/>
</dbReference>
<dbReference type="EMBL" id="CP002390">
    <property type="protein sequence ID" value="EFE28929.2"/>
    <property type="molecule type" value="Genomic_DNA"/>
</dbReference>
<sequence>MFSLLWIGICFMNLTGTVFAEPERVVFPPRIERAVEMATKKHPIPAKYVFAMILVENDRFDPYLRSRTRDSGITQINDANLGDFHSAGFEDVYNVEENVEFGTMRLKWAYDKYHDWNKAYMVYNMGEGRAKKLFQKGIYETKYSRKAFSKLANQDNWVLENSALIGRRYQISRMDEMLVKHADEQIQQVSESQYISYVRFLKDGNEKKCYCVVTK</sequence>
<feature type="chain" id="PRO_5038585255" evidence="1">
    <location>
        <begin position="21"/>
        <end position="215"/>
    </location>
</feature>
<keyword evidence="4" id="KW-1185">Reference proteome</keyword>
<feature type="signal peptide" evidence="1">
    <location>
        <begin position="1"/>
        <end position="20"/>
    </location>
</feature>
<dbReference type="InterPro" id="IPR008258">
    <property type="entry name" value="Transglycosylase_SLT_dom_1"/>
</dbReference>
<feature type="domain" description="Transglycosylase SLT" evidence="2">
    <location>
        <begin position="35"/>
        <end position="135"/>
    </location>
</feature>
<evidence type="ECO:0000259" key="2">
    <source>
        <dbReference type="Pfam" id="PF01464"/>
    </source>
</evidence>
<accession>D6GQ76</accession>
<dbReference type="HOGENOM" id="CLU_1281610_0_0_9"/>
<keyword evidence="1" id="KW-0732">Signal</keyword>
<dbReference type="Gene3D" id="1.10.530.10">
    <property type="match status" value="1"/>
</dbReference>
<organism evidence="3 4">
    <name type="scientific">Filifactor alocis (strain ATCC 35896 / CCUG 47790 / D40 B5)</name>
    <name type="common">Fusobacterium alocis</name>
    <dbReference type="NCBI Taxonomy" id="546269"/>
    <lineage>
        <taxon>Bacteria</taxon>
        <taxon>Bacillati</taxon>
        <taxon>Bacillota</taxon>
        <taxon>Clostridia</taxon>
        <taxon>Peptostreptococcales</taxon>
        <taxon>Filifactoraceae</taxon>
        <taxon>Filifactor</taxon>
    </lineage>
</organism>
<dbReference type="Pfam" id="PF01464">
    <property type="entry name" value="SLT"/>
    <property type="match status" value="1"/>
</dbReference>
<evidence type="ECO:0000313" key="4">
    <source>
        <dbReference type="Proteomes" id="UP000007468"/>
    </source>
</evidence>
<dbReference type="CDD" id="cd00254">
    <property type="entry name" value="LT-like"/>
    <property type="match status" value="1"/>
</dbReference>
<evidence type="ECO:0000313" key="3">
    <source>
        <dbReference type="EMBL" id="EFE28929.2"/>
    </source>
</evidence>
<evidence type="ECO:0000256" key="1">
    <source>
        <dbReference type="SAM" id="SignalP"/>
    </source>
</evidence>
<name>D6GQ76_FILAD</name>
<dbReference type="AlphaFoldDB" id="D6GQ76"/>
<proteinExistence type="predicted"/>
<protein>
    <submittedName>
        <fullName evidence="3">Transglycosylase SLT domain protein</fullName>
    </submittedName>
</protein>
<reference evidence="4" key="1">
    <citation type="submission" date="2010-12" db="EMBL/GenBank/DDBJ databases">
        <title>The genome sequence of Filifactor alocis strain ATCC 35896.</title>
        <authorList>
            <consortium name="The Broad Institute Genome Sequencing Platform"/>
            <person name="Ward D."/>
            <person name="Earl A."/>
            <person name="Feldgarden M."/>
            <person name="Young S.K."/>
            <person name="Gargeya S."/>
            <person name="Zeng Q."/>
            <person name="Alvarado L."/>
            <person name="Berlin A."/>
            <person name="Bochicchio J."/>
            <person name="Chapman S.B."/>
            <person name="Chen Z."/>
            <person name="Freedman E."/>
            <person name="Gellesch M."/>
            <person name="Goldberg J."/>
            <person name="Griggs A."/>
            <person name="Gujja S."/>
            <person name="Heilman E."/>
            <person name="Heiman D."/>
            <person name="Howarth C."/>
            <person name="Mehta T."/>
            <person name="Neiman D."/>
            <person name="Pearson M."/>
            <person name="Roberts A."/>
            <person name="Saif S."/>
            <person name="Shea T."/>
            <person name="Shenoy N."/>
            <person name="Sisk P."/>
            <person name="Stolte C."/>
            <person name="Sykes S."/>
            <person name="White J."/>
            <person name="Yandava C."/>
            <person name="Izard J."/>
            <person name="Blanton J.M."/>
            <person name="Baranova O.V."/>
            <person name="Tanner A.C."/>
            <person name="Dewhirst F.E."/>
            <person name="Haas B."/>
            <person name="Nusbaum C."/>
            <person name="Birren B."/>
        </authorList>
    </citation>
    <scope>NUCLEOTIDE SEQUENCE [LARGE SCALE GENOMIC DNA]</scope>
    <source>
        <strain evidence="4">ATCC 35896 / D40 B5</strain>
    </source>
</reference>
<dbReference type="InterPro" id="IPR023346">
    <property type="entry name" value="Lysozyme-like_dom_sf"/>
</dbReference>
<dbReference type="eggNOG" id="COG0741">
    <property type="taxonomic scope" value="Bacteria"/>
</dbReference>
<dbReference type="KEGG" id="faa:HMPREF0389_00851"/>
<gene>
    <name evidence="3" type="ordered locus">HMPREF0389_00851</name>
</gene>
<dbReference type="SUPFAM" id="SSF53955">
    <property type="entry name" value="Lysozyme-like"/>
    <property type="match status" value="1"/>
</dbReference>